<dbReference type="GO" id="GO:0043137">
    <property type="term" value="P:DNA replication, removal of RNA primer"/>
    <property type="evidence" value="ECO:0007669"/>
    <property type="project" value="TreeGrafter"/>
</dbReference>
<evidence type="ECO:0000313" key="14">
    <source>
        <dbReference type="Proteomes" id="UP000095645"/>
    </source>
</evidence>
<keyword evidence="9" id="KW-0255">Endonuclease</keyword>
<comment type="similarity">
    <text evidence="4">Belongs to the RNase H family.</text>
</comment>
<comment type="function">
    <text evidence="3">Endonuclease that specifically degrades the RNA of RNA-DNA hybrids.</text>
</comment>
<dbReference type="Proteomes" id="UP000095645">
    <property type="component" value="Unassembled WGS sequence"/>
</dbReference>
<dbReference type="GO" id="GO:0046872">
    <property type="term" value="F:metal ion binding"/>
    <property type="evidence" value="ECO:0007669"/>
    <property type="project" value="UniProtKB-KW"/>
</dbReference>
<evidence type="ECO:0000256" key="6">
    <source>
        <dbReference type="ARBA" id="ARBA00017721"/>
    </source>
</evidence>
<dbReference type="GO" id="GO:0004523">
    <property type="term" value="F:RNA-DNA hybrid ribonuclease activity"/>
    <property type="evidence" value="ECO:0007669"/>
    <property type="project" value="UniProtKB-EC"/>
</dbReference>
<dbReference type="Gene3D" id="3.30.160.690">
    <property type="entry name" value="Bacterial toxin RNase RnlA/LsoA, N repeated domain"/>
    <property type="match status" value="1"/>
</dbReference>
<dbReference type="EC" id="3.1.26.4" evidence="5"/>
<keyword evidence="11" id="KW-0460">Magnesium</keyword>
<evidence type="ECO:0000313" key="13">
    <source>
        <dbReference type="EMBL" id="CUO17425.1"/>
    </source>
</evidence>
<proteinExistence type="inferred from homology"/>
<dbReference type="InterPro" id="IPR036397">
    <property type="entry name" value="RNaseH_sf"/>
</dbReference>
<gene>
    <name evidence="13" type="primary">rnhA_2</name>
    <name evidence="13" type="ORF">ERS852476_02084</name>
</gene>
<protein>
    <recommendedName>
        <fullName evidence="6">Ribonuclease H</fullName>
        <ecNumber evidence="5">3.1.26.4</ecNumber>
    </recommendedName>
</protein>
<dbReference type="InterPro" id="IPR009027">
    <property type="entry name" value="Ribosomal_bL9/RNase_H1_N"/>
</dbReference>
<dbReference type="InterPro" id="IPR012337">
    <property type="entry name" value="RNaseH-like_sf"/>
</dbReference>
<accession>A0A174D063</accession>
<dbReference type="Pfam" id="PF19034">
    <property type="entry name" value="RnlA-toxin_DBD"/>
    <property type="match status" value="1"/>
</dbReference>
<dbReference type="GO" id="GO:0003676">
    <property type="term" value="F:nucleic acid binding"/>
    <property type="evidence" value="ECO:0007669"/>
    <property type="project" value="InterPro"/>
</dbReference>
<dbReference type="PANTHER" id="PTHR10642">
    <property type="entry name" value="RIBONUCLEASE H1"/>
    <property type="match status" value="1"/>
</dbReference>
<dbReference type="PROSITE" id="PS50879">
    <property type="entry name" value="RNASE_H_1"/>
    <property type="match status" value="1"/>
</dbReference>
<dbReference type="EMBL" id="CYZP01000017">
    <property type="protein sequence ID" value="CUO17425.1"/>
    <property type="molecule type" value="Genomic_DNA"/>
</dbReference>
<dbReference type="FunFam" id="3.40.970.10:FF:000002">
    <property type="entry name" value="Ribonuclease H"/>
    <property type="match status" value="1"/>
</dbReference>
<evidence type="ECO:0000256" key="10">
    <source>
        <dbReference type="ARBA" id="ARBA00022801"/>
    </source>
</evidence>
<evidence type="ECO:0000256" key="5">
    <source>
        <dbReference type="ARBA" id="ARBA00012180"/>
    </source>
</evidence>
<evidence type="ECO:0000256" key="1">
    <source>
        <dbReference type="ARBA" id="ARBA00000077"/>
    </source>
</evidence>
<name>A0A174D063_9FIRM</name>
<evidence type="ECO:0000256" key="11">
    <source>
        <dbReference type="ARBA" id="ARBA00022842"/>
    </source>
</evidence>
<comment type="catalytic activity">
    <reaction evidence="1">
        <text>Endonucleolytic cleavage to 5'-phosphomonoester.</text>
        <dbReference type="EC" id="3.1.26.4"/>
    </reaction>
</comment>
<dbReference type="Pfam" id="PF00075">
    <property type="entry name" value="RNase_H"/>
    <property type="match status" value="1"/>
</dbReference>
<dbReference type="AlphaFoldDB" id="A0A174D063"/>
<dbReference type="Gene3D" id="3.30.420.10">
    <property type="entry name" value="Ribonuclease H-like superfamily/Ribonuclease H"/>
    <property type="match status" value="1"/>
</dbReference>
<dbReference type="SUPFAM" id="SSF55658">
    <property type="entry name" value="L9 N-domain-like"/>
    <property type="match status" value="1"/>
</dbReference>
<evidence type="ECO:0000256" key="2">
    <source>
        <dbReference type="ARBA" id="ARBA00001946"/>
    </source>
</evidence>
<dbReference type="Gene3D" id="6.10.250.2650">
    <property type="match status" value="1"/>
</dbReference>
<dbReference type="InterPro" id="IPR050092">
    <property type="entry name" value="RNase_H"/>
</dbReference>
<evidence type="ECO:0000256" key="7">
    <source>
        <dbReference type="ARBA" id="ARBA00022722"/>
    </source>
</evidence>
<dbReference type="InterPro" id="IPR043994">
    <property type="entry name" value="RnlA/LsoA-toxin_DBD"/>
</dbReference>
<dbReference type="SUPFAM" id="SSF53098">
    <property type="entry name" value="Ribonuclease H-like"/>
    <property type="match status" value="1"/>
</dbReference>
<reference evidence="13 14" key="1">
    <citation type="submission" date="2015-09" db="EMBL/GenBank/DDBJ databases">
        <authorList>
            <consortium name="Pathogen Informatics"/>
        </authorList>
    </citation>
    <scope>NUCLEOTIDE SEQUENCE [LARGE SCALE GENOMIC DNA]</scope>
    <source>
        <strain evidence="13 14">2789STDY5834861</strain>
    </source>
</reference>
<dbReference type="RefSeq" id="WP_070102678.1">
    <property type="nucleotide sequence ID" value="NZ_CYZP01000017.1"/>
</dbReference>
<evidence type="ECO:0000256" key="9">
    <source>
        <dbReference type="ARBA" id="ARBA00022759"/>
    </source>
</evidence>
<organism evidence="13 14">
    <name type="scientific">Blautia obeum</name>
    <dbReference type="NCBI Taxonomy" id="40520"/>
    <lineage>
        <taxon>Bacteria</taxon>
        <taxon>Bacillati</taxon>
        <taxon>Bacillota</taxon>
        <taxon>Clostridia</taxon>
        <taxon>Lachnospirales</taxon>
        <taxon>Lachnospiraceae</taxon>
        <taxon>Blautia</taxon>
    </lineage>
</organism>
<dbReference type="InterPro" id="IPR011320">
    <property type="entry name" value="RNase_H1_N"/>
</dbReference>
<evidence type="ECO:0000256" key="8">
    <source>
        <dbReference type="ARBA" id="ARBA00022723"/>
    </source>
</evidence>
<evidence type="ECO:0000256" key="4">
    <source>
        <dbReference type="ARBA" id="ARBA00005300"/>
    </source>
</evidence>
<evidence type="ECO:0000259" key="12">
    <source>
        <dbReference type="PROSITE" id="PS50879"/>
    </source>
</evidence>
<dbReference type="InterPro" id="IPR037056">
    <property type="entry name" value="RNase_H1_N_sf"/>
</dbReference>
<dbReference type="Gene3D" id="3.40.970.10">
    <property type="entry name" value="Ribonuclease H1, N-terminal domain"/>
    <property type="match status" value="1"/>
</dbReference>
<dbReference type="InterPro" id="IPR002156">
    <property type="entry name" value="RNaseH_domain"/>
</dbReference>
<dbReference type="PANTHER" id="PTHR10642:SF26">
    <property type="entry name" value="RIBONUCLEASE H1"/>
    <property type="match status" value="1"/>
</dbReference>
<feature type="domain" description="RNase H type-1" evidence="12">
    <location>
        <begin position="66"/>
        <end position="203"/>
    </location>
</feature>
<sequence>MASKYYAVRKGKTPGIYNSWSECKLQVDGFSGAEYKSFKSEEEAREYIEDNNSEQKNMNNSVQNGDNLVIEAYVDGSYNSRTNEFSYGMIVLQNGEELKFAEKYNDKELASMHNVAGEIKGAEAAMRYAVENSLERIIIYHDYEGISKWCLGEWKANKEATRAYKEYYDNVKKLVDISFVKVAGHSNNKYNDIADELAKQALGIIEAKYNIEMPKEKGNLEMGKAKSLYITRDIDKLVQLLDDTAKSIWPNVVGKGIKEVGQQKRYTFEVDGILSLLDIYQRGDGQTTLRPTGSNTENAIKLKEAVELRGYKATAEQKQYTMFVGEEWIEKTVQYLSDLCEGNVETYKEEGHDRYVFVSDIGDKLTLHTYSNHRIMVQGKPLYLYNEFLSYVSYSPKVEVNDIIKATNEFIDTNTDVDEARNKMSEMMPMAYAGNVDPVIWKLFSPSVTLDDVEKEFEDYSCFTFPALRALEGYLKYLLSEKNIVIDETHNFGTVFNKDSNDKAIVIPKYVTAIANNDYVEALEEIYNYFKANRHVIFHVDQILITTKIIEDKQEAISIINDVAALIERTYKKIIK</sequence>
<keyword evidence="7" id="KW-0540">Nuclease</keyword>
<evidence type="ECO:0000256" key="3">
    <source>
        <dbReference type="ARBA" id="ARBA00004065"/>
    </source>
</evidence>
<keyword evidence="8" id="KW-0479">Metal-binding</keyword>
<dbReference type="CDD" id="cd09277">
    <property type="entry name" value="RNase_HI_bacteria_like"/>
    <property type="match status" value="1"/>
</dbReference>
<keyword evidence="10 13" id="KW-0378">Hydrolase</keyword>
<dbReference type="Pfam" id="PF01693">
    <property type="entry name" value="Cauli_VI"/>
    <property type="match status" value="1"/>
</dbReference>
<comment type="cofactor">
    <cofactor evidence="2">
        <name>Mg(2+)</name>
        <dbReference type="ChEBI" id="CHEBI:18420"/>
    </cofactor>
</comment>